<dbReference type="InterPro" id="IPR029044">
    <property type="entry name" value="Nucleotide-diphossugar_trans"/>
</dbReference>
<proteinExistence type="predicted"/>
<organism evidence="2 3">
    <name type="scientific">Vulcanisaeta distributa (strain DSM 14429 / JCM 11212 / NBRC 100878 / IC-017)</name>
    <dbReference type="NCBI Taxonomy" id="572478"/>
    <lineage>
        <taxon>Archaea</taxon>
        <taxon>Thermoproteota</taxon>
        <taxon>Thermoprotei</taxon>
        <taxon>Thermoproteales</taxon>
        <taxon>Thermoproteaceae</taxon>
        <taxon>Vulcanisaeta</taxon>
    </lineage>
</organism>
<dbReference type="GO" id="GO:0016740">
    <property type="term" value="F:transferase activity"/>
    <property type="evidence" value="ECO:0007669"/>
    <property type="project" value="UniProtKB-KW"/>
</dbReference>
<name>E1QTD4_VULDI</name>
<reference evidence="2 3" key="1">
    <citation type="journal article" date="2010" name="Stand. Genomic Sci.">
        <title>Complete genome sequence of Vulcanisaeta distributa type strain (IC-017).</title>
        <authorList>
            <person name="Mavromatis K."/>
            <person name="Sikorski J."/>
            <person name="Pabst E."/>
            <person name="Teshima H."/>
            <person name="Lapidus A."/>
            <person name="Lucas S."/>
            <person name="Nolan M."/>
            <person name="Glavina Del Rio T."/>
            <person name="Cheng J.F."/>
            <person name="Bruce D."/>
            <person name="Goodwin L."/>
            <person name="Pitluck S."/>
            <person name="Liolios K."/>
            <person name="Ivanova N."/>
            <person name="Mikhailova N."/>
            <person name="Pati A."/>
            <person name="Chen A."/>
            <person name="Palaniappan K."/>
            <person name="Land M."/>
            <person name="Hauser L."/>
            <person name="Chang Y.J."/>
            <person name="Jeffries C.D."/>
            <person name="Rohde M."/>
            <person name="Spring S."/>
            <person name="Goker M."/>
            <person name="Wirth R."/>
            <person name="Woyke T."/>
            <person name="Bristow J."/>
            <person name="Eisen J.A."/>
            <person name="Markowitz V."/>
            <person name="Hugenholtz P."/>
            <person name="Klenk H.P."/>
            <person name="Kyrpides N.C."/>
        </authorList>
    </citation>
    <scope>NUCLEOTIDE SEQUENCE [LARGE SCALE GENOMIC DNA]</scope>
    <source>
        <strain evidence="3">DSM 14429 / JCM 11212 / NBRC 100878 / IC-017</strain>
    </source>
</reference>
<dbReference type="EMBL" id="CP002100">
    <property type="protein sequence ID" value="ADN50927.1"/>
    <property type="molecule type" value="Genomic_DNA"/>
</dbReference>
<accession>E1QTD4</accession>
<dbReference type="InterPro" id="IPR001173">
    <property type="entry name" value="Glyco_trans_2-like"/>
</dbReference>
<dbReference type="GeneID" id="9752481"/>
<dbReference type="Proteomes" id="UP000006681">
    <property type="component" value="Chromosome"/>
</dbReference>
<dbReference type="eggNOG" id="arCOG01381">
    <property type="taxonomic scope" value="Archaea"/>
</dbReference>
<dbReference type="HOGENOM" id="CLU_846282_0_0_2"/>
<gene>
    <name evidence="2" type="ordered locus">Vdis_1544</name>
</gene>
<sequence length="328" mass="38554">MPSYGLLIFNRNEVVGTLRLIKLLNNTVDEIVIIDSSDPPKYRELMDRLMKYGSKIIVFKTIPLGHVEPLRMYGLSKISTDYVLLLDTDEIPNDKLIINLRRYNEYDGYIINRYEVALRTISEQVRLFKRNKVLFRGIIHENPEILGSKAKLSNGEYIIHLAGKLNASASNYSKYIIIELFSRYPYLLNNLLINRFKRKTYYKSTTIVHVLNAILILIYFKAMSLLKPGDAEMWFSYFMDLLKIFINIPSKYRKILMNISQEIYENNGIINYLCLNNPNIVESLTGTYTWDIPGHKVFQYLILYRYKYKKCAQDFNDVLNAFHLKPHK</sequence>
<protein>
    <submittedName>
        <fullName evidence="2">Glycosyl transferase family 2</fullName>
    </submittedName>
</protein>
<dbReference type="RefSeq" id="WP_013336652.1">
    <property type="nucleotide sequence ID" value="NC_014537.1"/>
</dbReference>
<dbReference type="Gene3D" id="3.90.550.10">
    <property type="entry name" value="Spore Coat Polysaccharide Biosynthesis Protein SpsA, Chain A"/>
    <property type="match status" value="1"/>
</dbReference>
<dbReference type="OrthoDB" id="27906at2157"/>
<dbReference type="STRING" id="572478.Vdis_1544"/>
<dbReference type="KEGG" id="vdi:Vdis_1544"/>
<dbReference type="AlphaFoldDB" id="E1QTD4"/>
<dbReference type="SUPFAM" id="SSF53448">
    <property type="entry name" value="Nucleotide-diphospho-sugar transferases"/>
    <property type="match status" value="1"/>
</dbReference>
<reference evidence="3" key="2">
    <citation type="journal article" date="2010" name="Stand. Genomic Sci.">
        <title>Complete genome sequence of Vulcanisaeta distributa type strain (IC-017T).</title>
        <authorList>
            <person name="Mavromatis K."/>
            <person name="Sikorski J."/>
            <person name="Pabst E."/>
            <person name="Teshima H."/>
            <person name="Lapidus A."/>
            <person name="Lucas S."/>
            <person name="Nolan M."/>
            <person name="Glavina Del Rio T."/>
            <person name="Cheng J."/>
            <person name="Bruce D."/>
            <person name="Goodwin L."/>
            <person name="Pitluck S."/>
            <person name="Liolios K."/>
            <person name="Ivanova N."/>
            <person name="Mikhailova N."/>
            <person name="Pati A."/>
            <person name="Chen A."/>
            <person name="Palaniappan K."/>
            <person name="Land M."/>
            <person name="Hauser L."/>
            <person name="Chang Y."/>
            <person name="Jeffries C."/>
            <person name="Rohde M."/>
            <person name="Spring S."/>
            <person name="Goker M."/>
            <person name="Wirth R."/>
            <person name="Woyke T."/>
            <person name="Bristow J."/>
            <person name="Eisen J."/>
            <person name="Markowitz V."/>
            <person name="Hugenholtz P."/>
            <person name="Klenk H."/>
            <person name="Kyrpides N."/>
        </authorList>
    </citation>
    <scope>NUCLEOTIDE SEQUENCE [LARGE SCALE GENOMIC DNA]</scope>
    <source>
        <strain evidence="3">DSM 14429 / JCM 11212 / NBRC 100878 / IC-017</strain>
    </source>
</reference>
<keyword evidence="2" id="KW-0808">Transferase</keyword>
<evidence type="ECO:0000313" key="2">
    <source>
        <dbReference type="EMBL" id="ADN50927.1"/>
    </source>
</evidence>
<feature type="domain" description="Glycosyltransferase 2-like" evidence="1">
    <location>
        <begin position="13"/>
        <end position="109"/>
    </location>
</feature>
<keyword evidence="3" id="KW-1185">Reference proteome</keyword>
<dbReference type="Pfam" id="PF00535">
    <property type="entry name" value="Glycos_transf_2"/>
    <property type="match status" value="1"/>
</dbReference>
<evidence type="ECO:0000259" key="1">
    <source>
        <dbReference type="Pfam" id="PF00535"/>
    </source>
</evidence>
<dbReference type="CAZy" id="GT2">
    <property type="family name" value="Glycosyltransferase Family 2"/>
</dbReference>
<evidence type="ECO:0000313" key="3">
    <source>
        <dbReference type="Proteomes" id="UP000006681"/>
    </source>
</evidence>